<proteinExistence type="predicted"/>
<accession>A0AAW7IDY2</accession>
<protein>
    <submittedName>
        <fullName evidence="1">Uncharacterized protein</fullName>
    </submittedName>
</protein>
<dbReference type="EMBL" id="JAOPLV010000005">
    <property type="protein sequence ID" value="MDM5140674.1"/>
    <property type="molecule type" value="Genomic_DNA"/>
</dbReference>
<reference evidence="1" key="1">
    <citation type="submission" date="2023-08" db="EMBL/GenBank/DDBJ databases">
        <title>WGS of Aeromonas isolates.</title>
        <authorList>
            <person name="Lee H."/>
        </authorList>
    </citation>
    <scope>NUCLEOTIDE SEQUENCE</scope>
    <source>
        <strain evidence="1">SL22</strain>
    </source>
</reference>
<dbReference type="RefSeq" id="WP_290022172.1">
    <property type="nucleotide sequence ID" value="NZ_JAOPLV010000005.1"/>
</dbReference>
<gene>
    <name evidence="1" type="ORF">OB959_12820</name>
</gene>
<sequence>MDIHDNDTSAKNSFIKQTGEDFFAIKNDPDLRKTISRTTWAIIKKVPIAGDFLEVLSETVAGLADQERAFRQQRLVDYIRGVAQIRRDHLDIQDEDLLIAIRRVIDDDEAGKAEYYARLTVNMVEKNVKQAEKLHFLTMLSELTCSQINYALEFYIRDTIPLCGYPDIDSAVSELVNKNDGRSLRARSILVSWGILHEVQIAAGLDGASGVVYRRTEDLDKLVGFLFHEMDRQPNTIDKVQKLAFDVIIVDCMKSTENLYCTYLHKRLEEAGLRVDIVERVSDHQLQKIAKRYVWNNKLVEMSGGHKEYIQIVTLDTPPSVGGPQSESLRKFELEIDKFNSNFSRGSNMSKSKAELMKILDKVAVSLMESLKNN</sequence>
<dbReference type="AlphaFoldDB" id="A0AAW7IDY2"/>
<name>A0AAW7IDY2_9GAMM</name>
<evidence type="ECO:0000313" key="2">
    <source>
        <dbReference type="Proteomes" id="UP001168216"/>
    </source>
</evidence>
<comment type="caution">
    <text evidence="1">The sequence shown here is derived from an EMBL/GenBank/DDBJ whole genome shotgun (WGS) entry which is preliminary data.</text>
</comment>
<evidence type="ECO:0000313" key="1">
    <source>
        <dbReference type="EMBL" id="MDM5140674.1"/>
    </source>
</evidence>
<organism evidence="1 2">
    <name type="scientific">Aeromonas bestiarum</name>
    <dbReference type="NCBI Taxonomy" id="105751"/>
    <lineage>
        <taxon>Bacteria</taxon>
        <taxon>Pseudomonadati</taxon>
        <taxon>Pseudomonadota</taxon>
        <taxon>Gammaproteobacteria</taxon>
        <taxon>Aeromonadales</taxon>
        <taxon>Aeromonadaceae</taxon>
        <taxon>Aeromonas</taxon>
    </lineage>
</organism>
<dbReference type="Proteomes" id="UP001168216">
    <property type="component" value="Unassembled WGS sequence"/>
</dbReference>